<dbReference type="EMBL" id="JBBXMP010000044">
    <property type="protein sequence ID" value="KAL0065672.1"/>
    <property type="molecule type" value="Genomic_DNA"/>
</dbReference>
<accession>A0ABR2ZVG3</accession>
<reference evidence="2 3" key="1">
    <citation type="submission" date="2024-05" db="EMBL/GenBank/DDBJ databases">
        <title>A draft genome resource for the thread blight pathogen Marasmius tenuissimus strain MS-2.</title>
        <authorList>
            <person name="Yulfo-Soto G.E."/>
            <person name="Baruah I.K."/>
            <person name="Amoako-Attah I."/>
            <person name="Bukari Y."/>
            <person name="Meinhardt L.W."/>
            <person name="Bailey B.A."/>
            <person name="Cohen S.P."/>
        </authorList>
    </citation>
    <scope>NUCLEOTIDE SEQUENCE [LARGE SCALE GENOMIC DNA]</scope>
    <source>
        <strain evidence="2 3">MS-2</strain>
    </source>
</reference>
<keyword evidence="1" id="KW-0175">Coiled coil</keyword>
<evidence type="ECO:0000313" key="3">
    <source>
        <dbReference type="Proteomes" id="UP001437256"/>
    </source>
</evidence>
<sequence length="612" mass="70420">MNVASLCNECHHSWISPVIPIPSRRTLQSDYVPSTSELAQILSELREEEEELEAFDEEIGRLEDALYRMRSARKWLVHRMNQRKSAVSVLRRVPVEVWEMIFKCAGSLTEYALDFAESERWKPLSLPHALSWVCKDWKRMVDFIPAVWASIRISQLPTVEADLRPVLEEYLSKSSGRPLKISLLEHGPSHYNSIYYREPSRSKKHLSPLQKEVFLLLMKGSATRCEELELHLNYFDVSAPPKDLAFPILRSLTTDVATHPSNKMYSWLSQVLEQAPHLVFLSTQTLPFFHNFSHRHNLRRLEIHNAQEVSFSLPALLRDCDTLESLTVKRITLLSRNDFDMSDIYLSHLRTLHLTVLEDPSNMARLFDRLRATSLTDLSLIFHCQFDDPDDMDFDNELPISWPQSSFVQMLKRHSRTLTRLELEINRVDDQPMSDEFKLAEIAQAVPRLTYLKLGLDVLERRDLELAAQSISALMYQHPGLLPKLEEAVIYFQDSCGFVKKDAERVANQLLQVAESRTRESSVAVDDVTTLATMCVALGDMASDGGFDTDSEGWPDFDEEGNVREESWSALVSSRAMEERARALERVGTWCFFGKSKDFERKIADDESIYDS</sequence>
<keyword evidence="3" id="KW-1185">Reference proteome</keyword>
<evidence type="ECO:0000256" key="1">
    <source>
        <dbReference type="SAM" id="Coils"/>
    </source>
</evidence>
<organism evidence="2 3">
    <name type="scientific">Marasmius tenuissimus</name>
    <dbReference type="NCBI Taxonomy" id="585030"/>
    <lineage>
        <taxon>Eukaryota</taxon>
        <taxon>Fungi</taxon>
        <taxon>Dikarya</taxon>
        <taxon>Basidiomycota</taxon>
        <taxon>Agaricomycotina</taxon>
        <taxon>Agaricomycetes</taxon>
        <taxon>Agaricomycetidae</taxon>
        <taxon>Agaricales</taxon>
        <taxon>Marasmiineae</taxon>
        <taxon>Marasmiaceae</taxon>
        <taxon>Marasmius</taxon>
    </lineage>
</organism>
<evidence type="ECO:0000313" key="2">
    <source>
        <dbReference type="EMBL" id="KAL0065672.1"/>
    </source>
</evidence>
<comment type="caution">
    <text evidence="2">The sequence shown here is derived from an EMBL/GenBank/DDBJ whole genome shotgun (WGS) entry which is preliminary data.</text>
</comment>
<gene>
    <name evidence="2" type="ORF">AAF712_007313</name>
</gene>
<dbReference type="SUPFAM" id="SSF52047">
    <property type="entry name" value="RNI-like"/>
    <property type="match status" value="1"/>
</dbReference>
<dbReference type="Proteomes" id="UP001437256">
    <property type="component" value="Unassembled WGS sequence"/>
</dbReference>
<proteinExistence type="predicted"/>
<protein>
    <recommendedName>
        <fullName evidence="4">F-box domain-containing protein</fullName>
    </recommendedName>
</protein>
<name>A0ABR2ZVG3_9AGAR</name>
<dbReference type="InterPro" id="IPR032675">
    <property type="entry name" value="LRR_dom_sf"/>
</dbReference>
<evidence type="ECO:0008006" key="4">
    <source>
        <dbReference type="Google" id="ProtNLM"/>
    </source>
</evidence>
<dbReference type="Gene3D" id="3.80.10.10">
    <property type="entry name" value="Ribonuclease Inhibitor"/>
    <property type="match status" value="1"/>
</dbReference>
<feature type="coiled-coil region" evidence="1">
    <location>
        <begin position="38"/>
        <end position="65"/>
    </location>
</feature>